<evidence type="ECO:0000313" key="2">
    <source>
        <dbReference type="Proteomes" id="UP000621455"/>
    </source>
</evidence>
<protein>
    <submittedName>
        <fullName evidence="1">Uncharacterized protein</fullName>
    </submittedName>
</protein>
<gene>
    <name evidence="1" type="ORF">F2P44_00015</name>
</gene>
<name>A0ABX0N7E8_9BURK</name>
<comment type="caution">
    <text evidence="1">The sequence shown here is derived from an EMBL/GenBank/DDBJ whole genome shotgun (WGS) entry which is preliminary data.</text>
</comment>
<organism evidence="1 2">
    <name type="scientific">Massilia frigida</name>
    <dbReference type="NCBI Taxonomy" id="2609281"/>
    <lineage>
        <taxon>Bacteria</taxon>
        <taxon>Pseudomonadati</taxon>
        <taxon>Pseudomonadota</taxon>
        <taxon>Betaproteobacteria</taxon>
        <taxon>Burkholderiales</taxon>
        <taxon>Oxalobacteraceae</taxon>
        <taxon>Telluria group</taxon>
        <taxon>Massilia</taxon>
    </lineage>
</organism>
<sequence>MNELFTEIMVWKRIDACSAVRYSCVSDLESGKFAVQSADFFRVPLTRNSTNDFMAQFAELFIETSPRERCIWFDSLADAIFHHDEVFS</sequence>
<evidence type="ECO:0000313" key="1">
    <source>
        <dbReference type="EMBL" id="NHZ77690.1"/>
    </source>
</evidence>
<keyword evidence="2" id="KW-1185">Reference proteome</keyword>
<dbReference type="RefSeq" id="WP_167083921.1">
    <property type="nucleotide sequence ID" value="NZ_WHJG01000001.1"/>
</dbReference>
<reference evidence="1 2" key="1">
    <citation type="submission" date="2019-10" db="EMBL/GenBank/DDBJ databases">
        <title>Taxonomy of Antarctic Massilia spp.: description of Massilia rubra sp. nov., Massilia aquatica sp. nov., Massilia mucilaginosa sp. nov., Massilia frigida sp. nov. isolated from streams, lakes and regoliths.</title>
        <authorList>
            <person name="Holochova P."/>
            <person name="Sedlacek I."/>
            <person name="Kralova S."/>
            <person name="Maslanova I."/>
            <person name="Busse H.-J."/>
            <person name="Stankova E."/>
            <person name="Vrbovska V."/>
            <person name="Kovarovic V."/>
            <person name="Bartak M."/>
            <person name="Svec P."/>
            <person name="Pantucek R."/>
        </authorList>
    </citation>
    <scope>NUCLEOTIDE SEQUENCE [LARGE SCALE GENOMIC DNA]</scope>
    <source>
        <strain evidence="1 2">CCM 8695</strain>
    </source>
</reference>
<accession>A0ABX0N7E8</accession>
<dbReference type="Proteomes" id="UP000621455">
    <property type="component" value="Unassembled WGS sequence"/>
</dbReference>
<dbReference type="EMBL" id="WHJG01000001">
    <property type="protein sequence ID" value="NHZ77690.1"/>
    <property type="molecule type" value="Genomic_DNA"/>
</dbReference>
<proteinExistence type="predicted"/>